<evidence type="ECO:0000313" key="2">
    <source>
        <dbReference type="EMBL" id="GMF41261.1"/>
    </source>
</evidence>
<dbReference type="EMBL" id="BSXT01001325">
    <property type="protein sequence ID" value="GMF41261.1"/>
    <property type="molecule type" value="Genomic_DNA"/>
</dbReference>
<proteinExistence type="predicted"/>
<evidence type="ECO:0000313" key="3">
    <source>
        <dbReference type="Proteomes" id="UP001165121"/>
    </source>
</evidence>
<feature type="compositionally biased region" description="Basic and acidic residues" evidence="1">
    <location>
        <begin position="481"/>
        <end position="499"/>
    </location>
</feature>
<dbReference type="Proteomes" id="UP001165121">
    <property type="component" value="Unassembled WGS sequence"/>
</dbReference>
<dbReference type="AlphaFoldDB" id="A0A9W6XKE3"/>
<feature type="compositionally biased region" description="Low complexity" evidence="1">
    <location>
        <begin position="500"/>
        <end position="519"/>
    </location>
</feature>
<sequence length="560" mass="63320">MGAATSTELVDCVLDGDIQQLKTLLHEHEVGLENPSGATATKDSAWELQLEEAVHTVVASELESGQQLQQLQIALELLLQARPEAWSSTVSSQAYGGNNGNENAISATSNAAGWSACHRACATGNLAFVTFVLQHCPTQFDLQTRDAFGLFPVDLVPPELLMSTAEIEDNLQQEPDRRKPSTARTRRSFALQNLRERKAILQDQQVRDLMGKPKTEVASAASNQEEETPRIGEFYVAFQPRRERLSIDLDCNLGHVHERGAMLHVNYRLPRTEAFLNGYFQLIWRELGEARSEEPHYDPHITKLRDENARFLDQEVPLQPVQQLSDQEAQTRQIEDKTWSNHRSFDDPSADSVVVGCFPLDVSQLPTDSVCHVLFIACDRHMLHRTIVLSTEGLAVQMADMGDPDSDDYYSDSTSEGDEEEVVEDEQEVKMKQPGYIFFVGGEEFSHPNAVFAGQSFPDVEAFEVFLRELRVKKQRRLQERQEQQEKEAQQEQQKENIDQHQQQQEQQQQQEAGQVAEEVASKSDEGSHGHQREDEVRPVEISTETKENQSNQIDDETEL</sequence>
<feature type="region of interest" description="Disordered" evidence="1">
    <location>
        <begin position="168"/>
        <end position="187"/>
    </location>
</feature>
<comment type="caution">
    <text evidence="2">The sequence shown here is derived from an EMBL/GenBank/DDBJ whole genome shotgun (WGS) entry which is preliminary data.</text>
</comment>
<protein>
    <submittedName>
        <fullName evidence="2">Unnamed protein product</fullName>
    </submittedName>
</protein>
<accession>A0A9W6XKE3</accession>
<gene>
    <name evidence="2" type="ORF">Pfra01_001298300</name>
</gene>
<feature type="compositionally biased region" description="Acidic residues" evidence="1">
    <location>
        <begin position="402"/>
        <end position="427"/>
    </location>
</feature>
<keyword evidence="3" id="KW-1185">Reference proteome</keyword>
<organism evidence="2 3">
    <name type="scientific">Phytophthora fragariaefolia</name>
    <dbReference type="NCBI Taxonomy" id="1490495"/>
    <lineage>
        <taxon>Eukaryota</taxon>
        <taxon>Sar</taxon>
        <taxon>Stramenopiles</taxon>
        <taxon>Oomycota</taxon>
        <taxon>Peronosporomycetes</taxon>
        <taxon>Peronosporales</taxon>
        <taxon>Peronosporaceae</taxon>
        <taxon>Phytophthora</taxon>
    </lineage>
</organism>
<reference evidence="2" key="1">
    <citation type="submission" date="2023-04" db="EMBL/GenBank/DDBJ databases">
        <title>Phytophthora fragariaefolia NBRC 109709.</title>
        <authorList>
            <person name="Ichikawa N."/>
            <person name="Sato H."/>
            <person name="Tonouchi N."/>
        </authorList>
    </citation>
    <scope>NUCLEOTIDE SEQUENCE</scope>
    <source>
        <strain evidence="2">NBRC 109709</strain>
    </source>
</reference>
<feature type="compositionally biased region" description="Basic and acidic residues" evidence="1">
    <location>
        <begin position="520"/>
        <end position="548"/>
    </location>
</feature>
<feature type="region of interest" description="Disordered" evidence="1">
    <location>
        <begin position="481"/>
        <end position="560"/>
    </location>
</feature>
<feature type="region of interest" description="Disordered" evidence="1">
    <location>
        <begin position="400"/>
        <end position="427"/>
    </location>
</feature>
<evidence type="ECO:0000256" key="1">
    <source>
        <dbReference type="SAM" id="MobiDB-lite"/>
    </source>
</evidence>
<name>A0A9W6XKE3_9STRA</name>
<dbReference type="OrthoDB" id="59719at2759"/>